<feature type="region of interest" description="Disordered" evidence="6">
    <location>
        <begin position="36"/>
        <end position="122"/>
    </location>
</feature>
<keyword evidence="5 7" id="KW-0472">Membrane</keyword>
<dbReference type="RefSeq" id="XP_001912756.1">
    <property type="nucleotide sequence ID" value="XM_001912721.1"/>
</dbReference>
<evidence type="ECO:0000256" key="4">
    <source>
        <dbReference type="ARBA" id="ARBA00022989"/>
    </source>
</evidence>
<dbReference type="OrthoDB" id="2962993at2759"/>
<dbReference type="GO" id="GO:0022857">
    <property type="term" value="F:transmembrane transporter activity"/>
    <property type="evidence" value="ECO:0007669"/>
    <property type="project" value="InterPro"/>
</dbReference>
<dbReference type="GeneID" id="6196776"/>
<dbReference type="EMBL" id="CU633438">
    <property type="protein sequence ID" value="CAP60238.1"/>
    <property type="molecule type" value="Genomic_DNA"/>
</dbReference>
<name>B2AAX6_PODAN</name>
<protein>
    <submittedName>
        <fullName evidence="9">Podospora anserina S mat+ genomic DNA chromosome 1, supercontig 1</fullName>
    </submittedName>
    <submittedName>
        <fullName evidence="10">Transporter</fullName>
    </submittedName>
</protein>
<comment type="subcellular location">
    <subcellularLocation>
        <location evidence="1">Membrane</location>
        <topology evidence="1">Multi-pass membrane protein</topology>
    </subcellularLocation>
</comment>
<feature type="domain" description="Major facilitator superfamily (MFS) profile" evidence="8">
    <location>
        <begin position="135"/>
        <end position="575"/>
    </location>
</feature>
<feature type="transmembrane region" description="Helical" evidence="7">
    <location>
        <begin position="515"/>
        <end position="536"/>
    </location>
</feature>
<dbReference type="InterPro" id="IPR011701">
    <property type="entry name" value="MFS"/>
</dbReference>
<accession>B2AAX6</accession>
<dbReference type="VEuPathDB" id="FungiDB:PODANS_1_5500"/>
<feature type="transmembrane region" description="Helical" evidence="7">
    <location>
        <begin position="391"/>
        <end position="416"/>
    </location>
</feature>
<feature type="compositionally biased region" description="Pro residues" evidence="6">
    <location>
        <begin position="1"/>
        <end position="10"/>
    </location>
</feature>
<dbReference type="eggNOG" id="KOG2533">
    <property type="taxonomic scope" value="Eukaryota"/>
</dbReference>
<keyword evidence="2" id="KW-0813">Transport</keyword>
<dbReference type="PROSITE" id="PS50850">
    <property type="entry name" value="MFS"/>
    <property type="match status" value="1"/>
</dbReference>
<keyword evidence="4 7" id="KW-1133">Transmembrane helix</keyword>
<feature type="transmembrane region" description="Helical" evidence="7">
    <location>
        <begin position="428"/>
        <end position="449"/>
    </location>
</feature>
<dbReference type="SUPFAM" id="SSF103473">
    <property type="entry name" value="MFS general substrate transporter"/>
    <property type="match status" value="1"/>
</dbReference>
<sequence>MSQPTAPPCRRPCIFSSKHFPTGSFTRRAQEICQIDDSPIQNTNSAQSSRHFRHSTMASSTGALDAPGTTGAPTPPPNRHHNKTDKKTTTGEASNVSLNLGDATLNTTHNPPDPSNPQNDNETYKRIRRKVDLRLCTIAGLLCSLNLLDSGVLSSAAVTSMLTDLGLDVGNRFSISIFIFTISSIIFQLPSTIAVRLLGPRIWFSVITFFFGLITLCTGFVRTWQQMIALRILLGAAMAGIFPGLAYLISTWYPRGEQQLRFAFMQSGEVVVLATGSLVNYGLNRLDGRRGLEGWRWMFVVQVGGVHLCYWDCDLLVVCFVLFCCFHFGRQTLTLLPRMVDFPENSDKSFRFLTREEADIVASRIEKDRGDVIPQKFSIVEVLKHAKDLKIWAFACLFFMQNIVSTALAYFVPIILQNGLGYSSDAAIILSAPPYYYAIVPVLLSSWYADRFRVRGPVITFNATCLITGFAVLGFAGNSGARYFGVFLATGAYVANWAALTAYQANNVVGQWKRIFTAAACTMFNGAGGIAGSFIVQNYEAPHYATAVWISIGSHLLMITLVGLLTIYFYLANRSLRRTGKVLEQTVRVSSVLNSIAGANILPGGIPIHVLVDSRVGRATSEIIYHTHQYTTDVLTYTMLAPFTLMICPDTHLLSSDASHKITSAIS</sequence>
<reference evidence="10" key="4">
    <citation type="submission" date="2015-04" db="EMBL/GenBank/DDBJ databases">
        <title>Maintaining two mating types: Structure of the mating type locus and its role in heterokaryosis in Podospora anserina.</title>
        <authorList>
            <person name="Grognet P."/>
            <person name="Bidard F."/>
            <person name="Kuchly C."/>
            <person name="Chan Ho Tong L."/>
            <person name="Coppin E."/>
            <person name="Ait Benkhali J."/>
            <person name="Couloux A."/>
            <person name="Wincker P."/>
            <person name="Debuchy R."/>
            <person name="Silar P."/>
        </authorList>
    </citation>
    <scope>NUCLEOTIDE SEQUENCE</scope>
</reference>
<dbReference type="AlphaFoldDB" id="B2AAX6"/>
<feature type="transmembrane region" description="Helical" evidence="7">
    <location>
        <begin position="173"/>
        <end position="195"/>
    </location>
</feature>
<dbReference type="InterPro" id="IPR036259">
    <property type="entry name" value="MFS_trans_sf"/>
</dbReference>
<dbReference type="PANTHER" id="PTHR43791">
    <property type="entry name" value="PERMEASE-RELATED"/>
    <property type="match status" value="1"/>
</dbReference>
<feature type="transmembrane region" description="Helical" evidence="7">
    <location>
        <begin position="133"/>
        <end position="153"/>
    </location>
</feature>
<dbReference type="HOGENOM" id="CLU_001265_0_1_1"/>
<dbReference type="Proteomes" id="UP000001197">
    <property type="component" value="Chromosome 1"/>
</dbReference>
<reference evidence="11" key="3">
    <citation type="journal article" date="2014" name="Genetics">
        <title>Maintaining two mating types: Structure of the mating type locus and its role in heterokaryosis in Podospora anserina.</title>
        <authorList>
            <person name="Grognet P."/>
            <person name="Bidard F."/>
            <person name="Kuchly C."/>
            <person name="Tong L.C.H."/>
            <person name="Coppin E."/>
            <person name="Benkhali J.A."/>
            <person name="Couloux A."/>
            <person name="Wincker P."/>
            <person name="Debuchy R."/>
            <person name="Silar P."/>
        </authorList>
    </citation>
    <scope>GENOME REANNOTATION</scope>
    <source>
        <strain evidence="11">S / ATCC MYA-4624 / DSM 980 / FGSC 10383</strain>
    </source>
</reference>
<keyword evidence="3 7" id="KW-0812">Transmembrane</keyword>
<feature type="transmembrane region" description="Helical" evidence="7">
    <location>
        <begin position="303"/>
        <end position="329"/>
    </location>
</feature>
<feature type="compositionally biased region" description="Polar residues" evidence="6">
    <location>
        <begin position="90"/>
        <end position="109"/>
    </location>
</feature>
<evidence type="ECO:0000256" key="3">
    <source>
        <dbReference type="ARBA" id="ARBA00022692"/>
    </source>
</evidence>
<dbReference type="FunFam" id="1.20.1250.20:FF:001024">
    <property type="entry name" value="MFS general substrate transporter"/>
    <property type="match status" value="1"/>
</dbReference>
<reference evidence="9 11" key="1">
    <citation type="journal article" date="2008" name="Genome Biol.">
        <title>The genome sequence of the model ascomycete fungus Podospora anserina.</title>
        <authorList>
            <person name="Espagne E."/>
            <person name="Lespinet O."/>
            <person name="Malagnac F."/>
            <person name="Da Silva C."/>
            <person name="Jaillon O."/>
            <person name="Porcel B.M."/>
            <person name="Couloux A."/>
            <person name="Aury J.-M."/>
            <person name="Segurens B."/>
            <person name="Poulain J."/>
            <person name="Anthouard V."/>
            <person name="Grossetete S."/>
            <person name="Khalili H."/>
            <person name="Coppin E."/>
            <person name="Dequard-Chablat M."/>
            <person name="Picard M."/>
            <person name="Contamine V."/>
            <person name="Arnaise S."/>
            <person name="Bourdais A."/>
            <person name="Berteaux-Lecellier V."/>
            <person name="Gautheret D."/>
            <person name="de Vries R.P."/>
            <person name="Battaglia E."/>
            <person name="Coutinho P.M."/>
            <person name="Danchin E.G.J."/>
            <person name="Henrissat B."/>
            <person name="El Khoury R."/>
            <person name="Sainsard-Chanet A."/>
            <person name="Boivin A."/>
            <person name="Pinan-Lucarre B."/>
            <person name="Sellem C.H."/>
            <person name="Debuchy R."/>
            <person name="Wincker P."/>
            <person name="Weissenbach J."/>
            <person name="Silar P."/>
        </authorList>
    </citation>
    <scope>NUCLEOTIDE SEQUENCE [LARGE SCALE GENOMIC DNA]</scope>
    <source>
        <strain evidence="11">S / ATCC MYA-4624 / DSM 980 / FGSC 10383</strain>
        <strain evidence="9">S mat+</strain>
    </source>
</reference>
<evidence type="ECO:0000256" key="2">
    <source>
        <dbReference type="ARBA" id="ARBA00022448"/>
    </source>
</evidence>
<dbReference type="EMBL" id="FO904936">
    <property type="protein sequence ID" value="CDP22878.1"/>
    <property type="molecule type" value="Genomic_DNA"/>
</dbReference>
<dbReference type="KEGG" id="pan:PODANSg09805"/>
<evidence type="ECO:0000313" key="9">
    <source>
        <dbReference type="EMBL" id="CAP60238.1"/>
    </source>
</evidence>
<gene>
    <name evidence="9" type="ORF">PODANS_1_5500</name>
</gene>
<reference evidence="9" key="2">
    <citation type="submission" date="2008-07" db="EMBL/GenBank/DDBJ databases">
        <authorList>
            <person name="Genoscope - CEA"/>
        </authorList>
    </citation>
    <scope>NUCLEOTIDE SEQUENCE</scope>
    <source>
        <strain evidence="9">S mat+</strain>
    </source>
</reference>
<dbReference type="GO" id="GO:0016020">
    <property type="term" value="C:membrane"/>
    <property type="evidence" value="ECO:0007669"/>
    <property type="project" value="UniProtKB-SubCell"/>
</dbReference>
<feature type="transmembrane region" description="Helical" evidence="7">
    <location>
        <begin position="228"/>
        <end position="250"/>
    </location>
</feature>
<feature type="region of interest" description="Disordered" evidence="6">
    <location>
        <begin position="1"/>
        <end position="21"/>
    </location>
</feature>
<evidence type="ECO:0000259" key="8">
    <source>
        <dbReference type="PROSITE" id="PS50850"/>
    </source>
</evidence>
<organism evidence="9">
    <name type="scientific">Podospora anserina (strain S / ATCC MYA-4624 / DSM 980 / FGSC 10383)</name>
    <name type="common">Pleurage anserina</name>
    <dbReference type="NCBI Taxonomy" id="515849"/>
    <lineage>
        <taxon>Eukaryota</taxon>
        <taxon>Fungi</taxon>
        <taxon>Dikarya</taxon>
        <taxon>Ascomycota</taxon>
        <taxon>Pezizomycotina</taxon>
        <taxon>Sordariomycetes</taxon>
        <taxon>Sordariomycetidae</taxon>
        <taxon>Sordariales</taxon>
        <taxon>Podosporaceae</taxon>
        <taxon>Podospora</taxon>
        <taxon>Podospora anserina</taxon>
    </lineage>
</organism>
<feature type="transmembrane region" description="Helical" evidence="7">
    <location>
        <begin position="262"/>
        <end position="283"/>
    </location>
</feature>
<feature type="transmembrane region" description="Helical" evidence="7">
    <location>
        <begin position="548"/>
        <end position="571"/>
    </location>
</feature>
<dbReference type="PANTHER" id="PTHR43791:SF58">
    <property type="entry name" value="TRANSPORTER, PUTATIVE (AFU_ORTHOLOGUE AFUA_8G04470)-RELATED"/>
    <property type="match status" value="1"/>
</dbReference>
<feature type="compositionally biased region" description="Polar residues" evidence="6">
    <location>
        <begin position="39"/>
        <end position="49"/>
    </location>
</feature>
<feature type="compositionally biased region" description="Low complexity" evidence="6">
    <location>
        <begin position="61"/>
        <end position="72"/>
    </location>
</feature>
<proteinExistence type="predicted"/>
<evidence type="ECO:0000313" key="10">
    <source>
        <dbReference type="EMBL" id="CDP22878.1"/>
    </source>
</evidence>
<dbReference type="InterPro" id="IPR020846">
    <property type="entry name" value="MFS_dom"/>
</dbReference>
<feature type="transmembrane region" description="Helical" evidence="7">
    <location>
        <begin position="202"/>
        <end position="222"/>
    </location>
</feature>
<keyword evidence="11" id="KW-1185">Reference proteome</keyword>
<evidence type="ECO:0000256" key="5">
    <source>
        <dbReference type="ARBA" id="ARBA00023136"/>
    </source>
</evidence>
<dbReference type="Gene3D" id="1.20.1250.20">
    <property type="entry name" value="MFS general substrate transporter like domains"/>
    <property type="match status" value="1"/>
</dbReference>
<evidence type="ECO:0000256" key="6">
    <source>
        <dbReference type="SAM" id="MobiDB-lite"/>
    </source>
</evidence>
<evidence type="ECO:0000256" key="1">
    <source>
        <dbReference type="ARBA" id="ARBA00004141"/>
    </source>
</evidence>
<dbReference type="Pfam" id="PF07690">
    <property type="entry name" value="MFS_1"/>
    <property type="match status" value="1"/>
</dbReference>
<evidence type="ECO:0000313" key="11">
    <source>
        <dbReference type="Proteomes" id="UP000001197"/>
    </source>
</evidence>
<feature type="transmembrane region" description="Helical" evidence="7">
    <location>
        <begin position="456"/>
        <end position="477"/>
    </location>
</feature>
<feature type="transmembrane region" description="Helical" evidence="7">
    <location>
        <begin position="483"/>
        <end position="503"/>
    </location>
</feature>
<evidence type="ECO:0000256" key="7">
    <source>
        <dbReference type="SAM" id="Phobius"/>
    </source>
</evidence>